<feature type="transmembrane region" description="Helical" evidence="5">
    <location>
        <begin position="76"/>
        <end position="96"/>
    </location>
</feature>
<evidence type="ECO:0000259" key="6">
    <source>
        <dbReference type="PROSITE" id="PS50850"/>
    </source>
</evidence>
<evidence type="ECO:0000256" key="5">
    <source>
        <dbReference type="SAM" id="Phobius"/>
    </source>
</evidence>
<dbReference type="InterPro" id="IPR036259">
    <property type="entry name" value="MFS_trans_sf"/>
</dbReference>
<evidence type="ECO:0000256" key="1">
    <source>
        <dbReference type="ARBA" id="ARBA00004141"/>
    </source>
</evidence>
<dbReference type="Pfam" id="PF07690">
    <property type="entry name" value="MFS_1"/>
    <property type="match status" value="1"/>
</dbReference>
<dbReference type="GO" id="GO:0005886">
    <property type="term" value="C:plasma membrane"/>
    <property type="evidence" value="ECO:0007669"/>
    <property type="project" value="TreeGrafter"/>
</dbReference>
<feature type="transmembrane region" description="Helical" evidence="5">
    <location>
        <begin position="225"/>
        <end position="247"/>
    </location>
</feature>
<feature type="transmembrane region" description="Helical" evidence="5">
    <location>
        <begin position="427"/>
        <end position="445"/>
    </location>
</feature>
<feature type="non-terminal residue" evidence="7">
    <location>
        <position position="1"/>
    </location>
</feature>
<feature type="transmembrane region" description="Helical" evidence="5">
    <location>
        <begin position="320"/>
        <end position="342"/>
    </location>
</feature>
<evidence type="ECO:0000256" key="3">
    <source>
        <dbReference type="ARBA" id="ARBA00022989"/>
    </source>
</evidence>
<evidence type="ECO:0000313" key="7">
    <source>
        <dbReference type="EMBL" id="TIA85323.1"/>
    </source>
</evidence>
<dbReference type="Proteomes" id="UP000310189">
    <property type="component" value="Unassembled WGS sequence"/>
</dbReference>
<keyword evidence="2 5" id="KW-0812">Transmembrane</keyword>
<feature type="transmembrane region" description="Helical" evidence="5">
    <location>
        <begin position="172"/>
        <end position="189"/>
    </location>
</feature>
<keyword evidence="8" id="KW-1185">Reference proteome</keyword>
<sequence length="481" mass="52724">SVHVAILVREGAWGILQLTQSQDRQSGVCCLADDRAGELIIFRAIAGLGNGGIKTNVQVIVSDVVSLQERGKYQGILAVCTAIANGIGPLLGGVFCQKIGWRWCFWINLPLTGFSIAVIQFFLPFKKVGGDWKTSLRRMDYLGSVIIFTATFCILLALNWGGNKFDWDTAPVLAPLIIGGLLVVAFVLVEQWDRVVKYPIIPSECSLAIMDFLNNAQVHLFKNRTVAAAYLNSLMSGMIFFGSLFYLPQYLQVVRQYSAIKSGALILALIVTHTAFSFMTGLLASKTSQYVWSIRSGYVSWSVGCGMFTTLAVNTAIPSFIGYSILAGVGAGCTFQISLVAIQASVKRGDMAVATGGRNFLNILGGAISLALCDTILRNTLTTKLSHAGLESDIIDETTKNPTQINTYDDSIRDTLLLSYCGGIRNIYILFTAFAGCMFVLSWLIKQHPLVRDDEAQLKEEGKKFAEEWKNDRKRGIKWRG</sequence>
<name>A0A4V4LS80_9BASI</name>
<feature type="domain" description="Major facilitator superfamily (MFS) profile" evidence="6">
    <location>
        <begin position="1"/>
        <end position="450"/>
    </location>
</feature>
<keyword evidence="3 5" id="KW-1133">Transmembrane helix</keyword>
<dbReference type="InterPro" id="IPR020846">
    <property type="entry name" value="MFS_dom"/>
</dbReference>
<feature type="transmembrane region" description="Helical" evidence="5">
    <location>
        <begin position="103"/>
        <end position="122"/>
    </location>
</feature>
<keyword evidence="4 5" id="KW-0472">Membrane</keyword>
<feature type="transmembrane region" description="Helical" evidence="5">
    <location>
        <begin position="296"/>
        <end position="314"/>
    </location>
</feature>
<feature type="transmembrane region" description="Helical" evidence="5">
    <location>
        <begin position="142"/>
        <end position="160"/>
    </location>
</feature>
<comment type="caution">
    <text evidence="7">The sequence shown here is derived from an EMBL/GenBank/DDBJ whole genome shotgun (WGS) entry which is preliminary data.</text>
</comment>
<dbReference type="SUPFAM" id="SSF103473">
    <property type="entry name" value="MFS general substrate transporter"/>
    <property type="match status" value="1"/>
</dbReference>
<dbReference type="PANTHER" id="PTHR23501">
    <property type="entry name" value="MAJOR FACILITATOR SUPERFAMILY"/>
    <property type="match status" value="1"/>
</dbReference>
<dbReference type="PANTHER" id="PTHR23501:SF189">
    <property type="entry name" value="DRUG TRANSPORTER, PUTATIVE (AFU_ORTHOLOGUE AFUA_4G03920)-RELATED"/>
    <property type="match status" value="1"/>
</dbReference>
<evidence type="ECO:0000256" key="2">
    <source>
        <dbReference type="ARBA" id="ARBA00022692"/>
    </source>
</evidence>
<protein>
    <recommendedName>
        <fullName evidence="6">Major facilitator superfamily (MFS) profile domain-containing protein</fullName>
    </recommendedName>
</protein>
<dbReference type="Gene3D" id="1.20.1250.20">
    <property type="entry name" value="MFS general substrate transporter like domains"/>
    <property type="match status" value="2"/>
</dbReference>
<reference evidence="7 8" key="1">
    <citation type="submission" date="2019-03" db="EMBL/GenBank/DDBJ databases">
        <title>Sequencing 23 genomes of Wallemia ichthyophaga.</title>
        <authorList>
            <person name="Gostincar C."/>
        </authorList>
    </citation>
    <scope>NUCLEOTIDE SEQUENCE [LARGE SCALE GENOMIC DNA]</scope>
    <source>
        <strain evidence="7 8">EXF-5753</strain>
    </source>
</reference>
<dbReference type="InterPro" id="IPR011701">
    <property type="entry name" value="MFS"/>
</dbReference>
<dbReference type="EMBL" id="SPNW01000115">
    <property type="protein sequence ID" value="TIA85323.1"/>
    <property type="molecule type" value="Genomic_DNA"/>
</dbReference>
<dbReference type="GO" id="GO:0022857">
    <property type="term" value="F:transmembrane transporter activity"/>
    <property type="evidence" value="ECO:0007669"/>
    <property type="project" value="InterPro"/>
</dbReference>
<evidence type="ECO:0000256" key="4">
    <source>
        <dbReference type="ARBA" id="ARBA00023136"/>
    </source>
</evidence>
<dbReference type="OrthoDB" id="10021397at2759"/>
<dbReference type="PROSITE" id="PS50850">
    <property type="entry name" value="MFS"/>
    <property type="match status" value="1"/>
</dbReference>
<comment type="subcellular location">
    <subcellularLocation>
        <location evidence="1">Membrane</location>
        <topology evidence="1">Multi-pass membrane protein</topology>
    </subcellularLocation>
</comment>
<proteinExistence type="predicted"/>
<gene>
    <name evidence="7" type="ORF">E3P99_04028</name>
</gene>
<evidence type="ECO:0000313" key="8">
    <source>
        <dbReference type="Proteomes" id="UP000310189"/>
    </source>
</evidence>
<feature type="transmembrane region" description="Helical" evidence="5">
    <location>
        <begin position="259"/>
        <end position="284"/>
    </location>
</feature>
<dbReference type="AlphaFoldDB" id="A0A4V4LS80"/>
<accession>A0A4V4LS80</accession>
<organism evidence="7 8">
    <name type="scientific">Wallemia hederae</name>
    <dbReference type="NCBI Taxonomy" id="1540922"/>
    <lineage>
        <taxon>Eukaryota</taxon>
        <taxon>Fungi</taxon>
        <taxon>Dikarya</taxon>
        <taxon>Basidiomycota</taxon>
        <taxon>Wallemiomycotina</taxon>
        <taxon>Wallemiomycetes</taxon>
        <taxon>Wallemiales</taxon>
        <taxon>Wallemiaceae</taxon>
        <taxon>Wallemia</taxon>
    </lineage>
</organism>